<gene>
    <name evidence="1" type="ORF">SAMN02745132_04476</name>
</gene>
<dbReference type="EMBL" id="FUXU01000119">
    <property type="protein sequence ID" value="SKA69619.1"/>
    <property type="molecule type" value="Genomic_DNA"/>
</dbReference>
<organism evidence="1 2">
    <name type="scientific">Enterovibrio nigricans DSM 22720</name>
    <dbReference type="NCBI Taxonomy" id="1121868"/>
    <lineage>
        <taxon>Bacteria</taxon>
        <taxon>Pseudomonadati</taxon>
        <taxon>Pseudomonadota</taxon>
        <taxon>Gammaproteobacteria</taxon>
        <taxon>Vibrionales</taxon>
        <taxon>Vibrionaceae</taxon>
        <taxon>Enterovibrio</taxon>
    </lineage>
</organism>
<sequence>MKKETMIAAIRQVLDSNMQNKHMHAFSESARLNEDLYLDSVLVLQLILHLELDLGLSVPEQNITAADYATVSSLADFLCQIGSARPKVAVPQEEEFEDVKVHCFVSCVCESLKRKGIDHRPFYFGVWDATFSISENFKLHYHSDDVDHGDFRDWFEKLYGVALEPWYDKGLAKEDNILVLQGLLDTKSSDQHLMVMLDMYQLPERENKFNQNPFPHYVMLENTDDPTKLMMFDPDFRWEGELDAGRIYNAISQPTVAGGYLINENWLRHANDNDVQAYFETCFIAEDNPLTSAIRQIFNAHLRGVDDLSLSALHLALREIRVIAVRKYAYEHGFAFFWRALGLMDDDFEYWCDVIEDLIQTYTKIQYQVMKLAETKDLDLQVGIYALLNKQDQTEYRIKKRLFEVYRDWCELNDLSDRRHLLPSAALLRTVRATFTAYGSSLR</sequence>
<proteinExistence type="predicted"/>
<dbReference type="RefSeq" id="WP_244556702.1">
    <property type="nucleotide sequence ID" value="NZ_FUXU01000119.1"/>
</dbReference>
<dbReference type="InterPro" id="IPR036736">
    <property type="entry name" value="ACP-like_sf"/>
</dbReference>
<dbReference type="SUPFAM" id="SSF47336">
    <property type="entry name" value="ACP-like"/>
    <property type="match status" value="1"/>
</dbReference>
<evidence type="ECO:0008006" key="3">
    <source>
        <dbReference type="Google" id="ProtNLM"/>
    </source>
</evidence>
<dbReference type="InterPro" id="IPR046047">
    <property type="entry name" value="DUF6005"/>
</dbReference>
<dbReference type="Pfam" id="PF19468">
    <property type="entry name" value="DUF6005"/>
    <property type="match status" value="1"/>
</dbReference>
<dbReference type="Gene3D" id="1.10.1200.10">
    <property type="entry name" value="ACP-like"/>
    <property type="match status" value="1"/>
</dbReference>
<evidence type="ECO:0000313" key="2">
    <source>
        <dbReference type="Proteomes" id="UP000190162"/>
    </source>
</evidence>
<reference evidence="2" key="1">
    <citation type="submission" date="2017-02" db="EMBL/GenBank/DDBJ databases">
        <authorList>
            <person name="Varghese N."/>
            <person name="Submissions S."/>
        </authorList>
    </citation>
    <scope>NUCLEOTIDE SEQUENCE [LARGE SCALE GENOMIC DNA]</scope>
    <source>
        <strain evidence="2">DSM 22720</strain>
    </source>
</reference>
<name>A0A1T4VXJ1_9GAMM</name>
<dbReference type="Proteomes" id="UP000190162">
    <property type="component" value="Unassembled WGS sequence"/>
</dbReference>
<keyword evidence="2" id="KW-1185">Reference proteome</keyword>
<accession>A0A1T4VXJ1</accession>
<evidence type="ECO:0000313" key="1">
    <source>
        <dbReference type="EMBL" id="SKA69619.1"/>
    </source>
</evidence>
<protein>
    <recommendedName>
        <fullName evidence="3">Acyl carrier protein</fullName>
    </recommendedName>
</protein>
<dbReference type="AlphaFoldDB" id="A0A1T4VXJ1"/>